<proteinExistence type="predicted"/>
<evidence type="ECO:0000313" key="1">
    <source>
        <dbReference type="EMBL" id="PRD48262.1"/>
    </source>
</evidence>
<reference evidence="1 2" key="1">
    <citation type="submission" date="2018-02" db="EMBL/GenBank/DDBJ databases">
        <title>The draft genome of Sphingobacterium sp. 5JN-11.</title>
        <authorList>
            <person name="Liu L."/>
            <person name="Li L."/>
            <person name="Liang L."/>
            <person name="Zhang X."/>
            <person name="Wang T."/>
        </authorList>
    </citation>
    <scope>NUCLEOTIDE SEQUENCE [LARGE SCALE GENOMIC DNA]</scope>
    <source>
        <strain evidence="1 2">5JN-11</strain>
    </source>
</reference>
<evidence type="ECO:0000313" key="2">
    <source>
        <dbReference type="Proteomes" id="UP000239711"/>
    </source>
</evidence>
<dbReference type="RefSeq" id="WP_105716289.1">
    <property type="nucleotide sequence ID" value="NZ_PVBQ01000004.1"/>
</dbReference>
<accession>A0A2S9J665</accession>
<dbReference type="SUPFAM" id="SSF53720">
    <property type="entry name" value="ALDH-like"/>
    <property type="match status" value="1"/>
</dbReference>
<comment type="caution">
    <text evidence="1">The sequence shown here is derived from an EMBL/GenBank/DDBJ whole genome shotgun (WGS) entry which is preliminary data.</text>
</comment>
<keyword evidence="2" id="KW-1185">Reference proteome</keyword>
<dbReference type="GO" id="GO:0016491">
    <property type="term" value="F:oxidoreductase activity"/>
    <property type="evidence" value="ECO:0007669"/>
    <property type="project" value="InterPro"/>
</dbReference>
<dbReference type="OrthoDB" id="1522941at2"/>
<protein>
    <submittedName>
        <fullName evidence="1">Acyl-CoA reductase</fullName>
    </submittedName>
</protein>
<dbReference type="AlphaFoldDB" id="A0A2S9J665"/>
<dbReference type="Proteomes" id="UP000239711">
    <property type="component" value="Unassembled WGS sequence"/>
</dbReference>
<organism evidence="1 2">
    <name type="scientific">Sphingobacterium haloxyli</name>
    <dbReference type="NCBI Taxonomy" id="2100533"/>
    <lineage>
        <taxon>Bacteria</taxon>
        <taxon>Pseudomonadati</taxon>
        <taxon>Bacteroidota</taxon>
        <taxon>Sphingobacteriia</taxon>
        <taxon>Sphingobacteriales</taxon>
        <taxon>Sphingobacteriaceae</taxon>
        <taxon>Sphingobacterium</taxon>
    </lineage>
</organism>
<dbReference type="InterPro" id="IPR016161">
    <property type="entry name" value="Ald_DH/histidinol_DH"/>
</dbReference>
<dbReference type="EMBL" id="PVBQ01000004">
    <property type="protein sequence ID" value="PRD48262.1"/>
    <property type="molecule type" value="Genomic_DNA"/>
</dbReference>
<name>A0A2S9J665_9SPHI</name>
<gene>
    <name evidence="1" type="ORF">C5745_07095</name>
</gene>
<sequence length="338" mass="38312">MTQKQRIEAFVALGELLSSNHEKIGRMLQQASIKNPWYTTENTKKQLQALSSNLTFEKLMQWIAPYPDIQTDQTVGLILAGNIPLVGFHDILSVLMAGFNAQVKCSSDDAGLTTFVFNELIEIEPAFAEKIQFVDRLQQYDLVIATGSNNSSRYFDYYFGKKPHIIRKNRNSLAILTGTESSDQLKALGFDIFDYFGLGCRSVSKIYIPRGYNFNSFFEAIEDFSAVKEHYKYMNNYDYNKAIYLINGDKHLDNGFILLKEDARLASPLATVFYEEYNQTHEIIAQLEAKANQIQCVVTEATIQTSIPTFLLGGSQCPSLTDYADGVNVLEFLFQYSK</sequence>